<evidence type="ECO:0000313" key="3">
    <source>
        <dbReference type="Proteomes" id="UP000015102"/>
    </source>
</evidence>
<evidence type="ECO:0000256" key="1">
    <source>
        <dbReference type="RuleBase" id="RU367089"/>
    </source>
</evidence>
<dbReference type="GO" id="GO:0016020">
    <property type="term" value="C:membrane"/>
    <property type="evidence" value="ECO:0007669"/>
    <property type="project" value="UniProtKB-SubCell"/>
</dbReference>
<dbReference type="OMA" id="YCCTITA"/>
<reference evidence="2" key="2">
    <citation type="submission" date="2015-06" db="UniProtKB">
        <authorList>
            <consortium name="EnsemblMetazoa"/>
        </authorList>
    </citation>
    <scope>IDENTIFICATION</scope>
</reference>
<proteinExistence type="inferred from homology"/>
<name>T1GX51_MEGSC</name>
<dbReference type="EMBL" id="CAQQ02170567">
    <property type="status" value="NOT_ANNOTATED_CDS"/>
    <property type="molecule type" value="Genomic_DNA"/>
</dbReference>
<dbReference type="Proteomes" id="UP000015102">
    <property type="component" value="Unassembled WGS sequence"/>
</dbReference>
<dbReference type="AlphaFoldDB" id="T1GX51"/>
<feature type="transmembrane region" description="Helical" evidence="1">
    <location>
        <begin position="63"/>
        <end position="80"/>
    </location>
</feature>
<dbReference type="EnsemblMetazoa" id="MESCA008392-RA">
    <property type="protein sequence ID" value="MESCA008392-PA"/>
    <property type="gene ID" value="MESCA008392"/>
</dbReference>
<comment type="subcellular location">
    <subcellularLocation>
        <location evidence="1">Membrane</location>
        <topology evidence="1">Multi-pass membrane protein</topology>
    </subcellularLocation>
</comment>
<organism evidence="2 3">
    <name type="scientific">Megaselia scalaris</name>
    <name type="common">Humpbacked fly</name>
    <name type="synonym">Phora scalaris</name>
    <dbReference type="NCBI Taxonomy" id="36166"/>
    <lineage>
        <taxon>Eukaryota</taxon>
        <taxon>Metazoa</taxon>
        <taxon>Ecdysozoa</taxon>
        <taxon>Arthropoda</taxon>
        <taxon>Hexapoda</taxon>
        <taxon>Insecta</taxon>
        <taxon>Pterygota</taxon>
        <taxon>Neoptera</taxon>
        <taxon>Endopterygota</taxon>
        <taxon>Diptera</taxon>
        <taxon>Brachycera</taxon>
        <taxon>Muscomorpha</taxon>
        <taxon>Platypezoidea</taxon>
        <taxon>Phoridae</taxon>
        <taxon>Megaseliini</taxon>
        <taxon>Megaselia</taxon>
    </lineage>
</organism>
<protein>
    <recommendedName>
        <fullName evidence="1">Pecanex-like protein</fullName>
    </recommendedName>
</protein>
<sequence length="110" mass="12307">MGSQTFEILLSSLSSFTGGFFYDPYQNIFCNSVHLYLWLFLLCTPFITYLGGGGYFPKTLVTWAAYCLTTTLTITVLKILNMHLHSVYDKAQTLSDTNLKNPSSSKDIGV</sequence>
<dbReference type="GO" id="GO:0007029">
    <property type="term" value="P:endoplasmic reticulum organization"/>
    <property type="evidence" value="ECO:0007669"/>
    <property type="project" value="TreeGrafter"/>
</dbReference>
<dbReference type="EMBL" id="CAQQ02170566">
    <property type="status" value="NOT_ANNOTATED_CDS"/>
    <property type="molecule type" value="Genomic_DNA"/>
</dbReference>
<feature type="transmembrane region" description="Helical" evidence="1">
    <location>
        <begin position="6"/>
        <end position="23"/>
    </location>
</feature>
<reference evidence="3" key="1">
    <citation type="submission" date="2013-02" db="EMBL/GenBank/DDBJ databases">
        <authorList>
            <person name="Hughes D."/>
        </authorList>
    </citation>
    <scope>NUCLEOTIDE SEQUENCE</scope>
    <source>
        <strain>Durham</strain>
        <strain evidence="3">NC isolate 2 -- Noor lab</strain>
    </source>
</reference>
<accession>T1GX51</accession>
<comment type="similarity">
    <text evidence="1">Belongs to the pecanex family.</text>
</comment>
<keyword evidence="1" id="KW-0472">Membrane</keyword>
<feature type="transmembrane region" description="Helical" evidence="1">
    <location>
        <begin position="35"/>
        <end position="57"/>
    </location>
</feature>
<evidence type="ECO:0000313" key="2">
    <source>
        <dbReference type="EnsemblMetazoa" id="MESCA008392-PA"/>
    </source>
</evidence>
<keyword evidence="1" id="KW-0812">Transmembrane</keyword>
<keyword evidence="3" id="KW-1185">Reference proteome</keyword>
<dbReference type="PANTHER" id="PTHR12372:SF7">
    <property type="entry name" value="PROTEIN PECANEX"/>
    <property type="match status" value="1"/>
</dbReference>
<dbReference type="GO" id="GO:0005783">
    <property type="term" value="C:endoplasmic reticulum"/>
    <property type="evidence" value="ECO:0007669"/>
    <property type="project" value="TreeGrafter"/>
</dbReference>
<dbReference type="InterPro" id="IPR039797">
    <property type="entry name" value="Pecanex"/>
</dbReference>
<comment type="caution">
    <text evidence="1">Lacks conserved residue(s) required for the propagation of feature annotation.</text>
</comment>
<dbReference type="HOGENOM" id="CLU_2418822_0_0_1"/>
<dbReference type="PANTHER" id="PTHR12372">
    <property type="entry name" value="PECANEX"/>
    <property type="match status" value="1"/>
</dbReference>
<keyword evidence="1" id="KW-1133">Transmembrane helix</keyword>